<evidence type="ECO:0000313" key="15">
    <source>
        <dbReference type="Proteomes" id="UP000671879"/>
    </source>
</evidence>
<evidence type="ECO:0000256" key="7">
    <source>
        <dbReference type="ARBA" id="ARBA00022840"/>
    </source>
</evidence>
<dbReference type="CDD" id="cd00984">
    <property type="entry name" value="DnaB_C"/>
    <property type="match status" value="1"/>
</dbReference>
<accession>A0A9Q7EWC1</accession>
<dbReference type="NCBIfam" id="TIGR00665">
    <property type="entry name" value="DnaB"/>
    <property type="match status" value="1"/>
</dbReference>
<dbReference type="GO" id="GO:0042802">
    <property type="term" value="F:identical protein binding"/>
    <property type="evidence" value="ECO:0007669"/>
    <property type="project" value="UniProtKB-ARBA"/>
</dbReference>
<dbReference type="InterPro" id="IPR036185">
    <property type="entry name" value="DNA_heli_DnaB-like_N_sf"/>
</dbReference>
<dbReference type="GO" id="GO:0043139">
    <property type="term" value="F:5'-3' DNA helicase activity"/>
    <property type="evidence" value="ECO:0007669"/>
    <property type="project" value="UniProtKB-EC"/>
</dbReference>
<dbReference type="SUPFAM" id="SSF52540">
    <property type="entry name" value="P-loop containing nucleoside triphosphate hydrolases"/>
    <property type="match status" value="1"/>
</dbReference>
<dbReference type="InterPro" id="IPR007694">
    <property type="entry name" value="DNA_helicase_DnaB-like_C"/>
</dbReference>
<dbReference type="InterPro" id="IPR007693">
    <property type="entry name" value="DNA_helicase_DnaB-like_N"/>
</dbReference>
<evidence type="ECO:0000256" key="6">
    <source>
        <dbReference type="ARBA" id="ARBA00022806"/>
    </source>
</evidence>
<comment type="catalytic activity">
    <reaction evidence="10 12">
        <text>ATP + H2O = ADP + phosphate + H(+)</text>
        <dbReference type="Rhea" id="RHEA:13065"/>
        <dbReference type="ChEBI" id="CHEBI:15377"/>
        <dbReference type="ChEBI" id="CHEBI:15378"/>
        <dbReference type="ChEBI" id="CHEBI:30616"/>
        <dbReference type="ChEBI" id="CHEBI:43474"/>
        <dbReference type="ChEBI" id="CHEBI:456216"/>
        <dbReference type="EC" id="5.6.2.3"/>
    </reaction>
</comment>
<keyword evidence="5 12" id="KW-0378">Hydrolase</keyword>
<keyword evidence="3 12" id="KW-0235">DNA replication</keyword>
<dbReference type="FunFam" id="3.40.50.300:FF:000076">
    <property type="entry name" value="Replicative DNA helicase"/>
    <property type="match status" value="1"/>
</dbReference>
<name>A0A9Q7EWC1_9BACT</name>
<keyword evidence="8 12" id="KW-0238">DNA-binding</keyword>
<dbReference type="KEGG" id="aram:KAR29_04385"/>
<evidence type="ECO:0000256" key="12">
    <source>
        <dbReference type="RuleBase" id="RU362085"/>
    </source>
</evidence>
<dbReference type="GO" id="GO:0003677">
    <property type="term" value="F:DNA binding"/>
    <property type="evidence" value="ECO:0007669"/>
    <property type="project" value="UniProtKB-UniRule"/>
</dbReference>
<dbReference type="SUPFAM" id="SSF48024">
    <property type="entry name" value="N-terminal domain of DnaB helicase"/>
    <property type="match status" value="1"/>
</dbReference>
<evidence type="ECO:0000256" key="2">
    <source>
        <dbReference type="ARBA" id="ARBA00022515"/>
    </source>
</evidence>
<feature type="domain" description="SF4 helicase" evidence="13">
    <location>
        <begin position="177"/>
        <end position="445"/>
    </location>
</feature>
<dbReference type="Pfam" id="PF00772">
    <property type="entry name" value="DnaB"/>
    <property type="match status" value="1"/>
</dbReference>
<dbReference type="EC" id="5.6.2.3" evidence="11 12"/>
<dbReference type="RefSeq" id="WP_274374418.1">
    <property type="nucleotide sequence ID" value="NZ_CP072943.1"/>
</dbReference>
<protein>
    <recommendedName>
        <fullName evidence="11 12">Replicative DNA helicase</fullName>
        <ecNumber evidence="11 12">5.6.2.3</ecNumber>
    </recommendedName>
</protein>
<evidence type="ECO:0000256" key="10">
    <source>
        <dbReference type="ARBA" id="ARBA00048954"/>
    </source>
</evidence>
<dbReference type="FunFam" id="1.10.860.10:FF:000001">
    <property type="entry name" value="Replicative DNA helicase"/>
    <property type="match status" value="1"/>
</dbReference>
<evidence type="ECO:0000256" key="3">
    <source>
        <dbReference type="ARBA" id="ARBA00022705"/>
    </source>
</evidence>
<dbReference type="InterPro" id="IPR027417">
    <property type="entry name" value="P-loop_NTPase"/>
</dbReference>
<dbReference type="Proteomes" id="UP000671879">
    <property type="component" value="Chromosome"/>
</dbReference>
<comment type="function">
    <text evidence="12">The main replicative DNA helicase, it participates in initiation and elongation during chromosome replication. Travels ahead of the DNA replisome, separating dsDNA into templates for DNA synthesis. A processive ATP-dependent 5'-3' DNA helicase it has DNA-dependent ATPase activity.</text>
</comment>
<dbReference type="InterPro" id="IPR007692">
    <property type="entry name" value="DNA_helicase_DnaB"/>
</dbReference>
<dbReference type="PANTHER" id="PTHR30153:SF2">
    <property type="entry name" value="REPLICATIVE DNA HELICASE"/>
    <property type="match status" value="1"/>
</dbReference>
<comment type="similarity">
    <text evidence="1 12">Belongs to the helicase family. DnaB subfamily.</text>
</comment>
<evidence type="ECO:0000256" key="1">
    <source>
        <dbReference type="ARBA" id="ARBA00008428"/>
    </source>
</evidence>
<gene>
    <name evidence="14" type="primary">dnaB</name>
    <name evidence="14" type="ORF">KAR29_04385</name>
</gene>
<sequence length="448" mass="49721">MAEPLRVPPHNLEAERAVLGASLLDKDGLLFVTETLQTEDFYDLRHRRAFDIMVDLAQKDRPVDPLTFMEEASRKGILDELGGQPFLAELVDSVTTVANVEYHVAIVRDKSVHRRLIQVGSDIVRLGYAEDRDVDEILDEAERAVFEISQRGGKNLFRHVGEVLGPTFRQIEIQFQAGEAVTGVSTGFADFDRLTGGLQPGSLNIVAARPSMGKTALALNIAQYAAVRKKVPVLVFSLEMGAEQLVQRLLGAEARINIHDLRTGSFHETAWESLAEAAGVLAQAPLYIDDSSVLSTLELRARCRRFKALYPELGLVVVDYLQLMSMAKRVESKQQEVAEISRALKAVARELEVPVVALSQLSRAVESRNDKRPMLSDLRDSGAIEQDADLVILLYRGGYYNATTAEETDNAAEIIVAKHRNGPTGTVHLVFLREFARFVNADQIYSRR</sequence>
<keyword evidence="9" id="KW-0413">Isomerase</keyword>
<reference evidence="15" key="1">
    <citation type="submission" date="2021-04" db="EMBL/GenBank/DDBJ databases">
        <title>A novel Synergistetes isolate from a pyrite-forming mixed culture.</title>
        <authorList>
            <person name="Bunk B."/>
            <person name="Sproer C."/>
            <person name="Spring S."/>
            <person name="Pester M."/>
        </authorList>
    </citation>
    <scope>NUCLEOTIDE SEQUENCE [LARGE SCALE GENOMIC DNA]</scope>
    <source>
        <strain evidence="15">J.5.4.2-T.3.5.2</strain>
    </source>
</reference>
<dbReference type="AlphaFoldDB" id="A0A9Q7EWC1"/>
<dbReference type="EMBL" id="CP072943">
    <property type="protein sequence ID" value="QTX33143.1"/>
    <property type="molecule type" value="Genomic_DNA"/>
</dbReference>
<dbReference type="Gene3D" id="3.40.50.300">
    <property type="entry name" value="P-loop containing nucleotide triphosphate hydrolases"/>
    <property type="match status" value="1"/>
</dbReference>
<evidence type="ECO:0000256" key="5">
    <source>
        <dbReference type="ARBA" id="ARBA00022801"/>
    </source>
</evidence>
<evidence type="ECO:0000259" key="13">
    <source>
        <dbReference type="PROSITE" id="PS51199"/>
    </source>
</evidence>
<dbReference type="PROSITE" id="PS51199">
    <property type="entry name" value="SF4_HELICASE"/>
    <property type="match status" value="1"/>
</dbReference>
<keyword evidence="7 12" id="KW-0067">ATP-binding</keyword>
<keyword evidence="6 12" id="KW-0347">Helicase</keyword>
<dbReference type="GO" id="GO:0006269">
    <property type="term" value="P:DNA replication, synthesis of primer"/>
    <property type="evidence" value="ECO:0007669"/>
    <property type="project" value="UniProtKB-UniRule"/>
</dbReference>
<evidence type="ECO:0000313" key="14">
    <source>
        <dbReference type="EMBL" id="QTX33143.1"/>
    </source>
</evidence>
<dbReference type="InterPro" id="IPR016136">
    <property type="entry name" value="DNA_helicase_N/primase_C"/>
</dbReference>
<dbReference type="PANTHER" id="PTHR30153">
    <property type="entry name" value="REPLICATIVE DNA HELICASE DNAB"/>
    <property type="match status" value="1"/>
</dbReference>
<evidence type="ECO:0000256" key="8">
    <source>
        <dbReference type="ARBA" id="ARBA00023125"/>
    </source>
</evidence>
<dbReference type="Pfam" id="PF03796">
    <property type="entry name" value="DnaB_C"/>
    <property type="match status" value="1"/>
</dbReference>
<dbReference type="GO" id="GO:0005524">
    <property type="term" value="F:ATP binding"/>
    <property type="evidence" value="ECO:0007669"/>
    <property type="project" value="UniProtKB-UniRule"/>
</dbReference>
<dbReference type="GO" id="GO:0005829">
    <property type="term" value="C:cytosol"/>
    <property type="evidence" value="ECO:0007669"/>
    <property type="project" value="TreeGrafter"/>
</dbReference>
<keyword evidence="15" id="KW-1185">Reference proteome</keyword>
<dbReference type="GO" id="GO:0016787">
    <property type="term" value="F:hydrolase activity"/>
    <property type="evidence" value="ECO:0007669"/>
    <property type="project" value="UniProtKB-KW"/>
</dbReference>
<keyword evidence="2 12" id="KW-0639">Primosome</keyword>
<evidence type="ECO:0000256" key="11">
    <source>
        <dbReference type="NCBIfam" id="TIGR00665"/>
    </source>
</evidence>
<proteinExistence type="inferred from homology"/>
<dbReference type="GO" id="GO:1990077">
    <property type="term" value="C:primosome complex"/>
    <property type="evidence" value="ECO:0007669"/>
    <property type="project" value="UniProtKB-UniRule"/>
</dbReference>
<dbReference type="Gene3D" id="1.10.860.10">
    <property type="entry name" value="DNAb Helicase, Chain A"/>
    <property type="match status" value="1"/>
</dbReference>
<keyword evidence="4 12" id="KW-0547">Nucleotide-binding</keyword>
<evidence type="ECO:0000256" key="9">
    <source>
        <dbReference type="ARBA" id="ARBA00023235"/>
    </source>
</evidence>
<organism evidence="14 15">
    <name type="scientific">Aminithiophilus ramosus</name>
    <dbReference type="NCBI Taxonomy" id="3029084"/>
    <lineage>
        <taxon>Bacteria</taxon>
        <taxon>Thermotogati</taxon>
        <taxon>Synergistota</taxon>
        <taxon>Synergistia</taxon>
        <taxon>Synergistales</taxon>
        <taxon>Aminithiophilaceae</taxon>
        <taxon>Aminithiophilus</taxon>
    </lineage>
</organism>
<evidence type="ECO:0000256" key="4">
    <source>
        <dbReference type="ARBA" id="ARBA00022741"/>
    </source>
</evidence>
<dbReference type="NCBIfam" id="NF004384">
    <property type="entry name" value="PRK05748.1"/>
    <property type="match status" value="1"/>
</dbReference>